<dbReference type="Proteomes" id="UP001066276">
    <property type="component" value="Chromosome 3_1"/>
</dbReference>
<feature type="region of interest" description="Disordered" evidence="1">
    <location>
        <begin position="1"/>
        <end position="22"/>
    </location>
</feature>
<dbReference type="EMBL" id="JANPWB010000005">
    <property type="protein sequence ID" value="KAJ1189203.1"/>
    <property type="molecule type" value="Genomic_DNA"/>
</dbReference>
<dbReference type="AlphaFoldDB" id="A0AAV7UN81"/>
<name>A0AAV7UN81_PLEWA</name>
<proteinExistence type="predicted"/>
<comment type="caution">
    <text evidence="2">The sequence shown here is derived from an EMBL/GenBank/DDBJ whole genome shotgun (WGS) entry which is preliminary data.</text>
</comment>
<sequence length="99" mass="10451">MVTSISPVDVERDSSERIPSPLLVNGAPGAPCSYSFGEPETKSLIKRPSRAALGFDGPEPGKNILGAFTRANIVDPPDSLCLYKGITRLGPEAWLGPEA</sequence>
<evidence type="ECO:0000256" key="1">
    <source>
        <dbReference type="SAM" id="MobiDB-lite"/>
    </source>
</evidence>
<protein>
    <submittedName>
        <fullName evidence="2">Uncharacterized protein</fullName>
    </submittedName>
</protein>
<gene>
    <name evidence="2" type="ORF">NDU88_005954</name>
</gene>
<evidence type="ECO:0000313" key="3">
    <source>
        <dbReference type="Proteomes" id="UP001066276"/>
    </source>
</evidence>
<reference evidence="2" key="1">
    <citation type="journal article" date="2022" name="bioRxiv">
        <title>Sequencing and chromosome-scale assembly of the giantPleurodeles waltlgenome.</title>
        <authorList>
            <person name="Brown T."/>
            <person name="Elewa A."/>
            <person name="Iarovenko S."/>
            <person name="Subramanian E."/>
            <person name="Araus A.J."/>
            <person name="Petzold A."/>
            <person name="Susuki M."/>
            <person name="Suzuki K.-i.T."/>
            <person name="Hayashi T."/>
            <person name="Toyoda A."/>
            <person name="Oliveira C."/>
            <person name="Osipova E."/>
            <person name="Leigh N.D."/>
            <person name="Simon A."/>
            <person name="Yun M.H."/>
        </authorList>
    </citation>
    <scope>NUCLEOTIDE SEQUENCE</scope>
    <source>
        <strain evidence="2">20211129_DDA</strain>
        <tissue evidence="2">Liver</tissue>
    </source>
</reference>
<accession>A0AAV7UN81</accession>
<organism evidence="2 3">
    <name type="scientific">Pleurodeles waltl</name>
    <name type="common">Iberian ribbed newt</name>
    <dbReference type="NCBI Taxonomy" id="8319"/>
    <lineage>
        <taxon>Eukaryota</taxon>
        <taxon>Metazoa</taxon>
        <taxon>Chordata</taxon>
        <taxon>Craniata</taxon>
        <taxon>Vertebrata</taxon>
        <taxon>Euteleostomi</taxon>
        <taxon>Amphibia</taxon>
        <taxon>Batrachia</taxon>
        <taxon>Caudata</taxon>
        <taxon>Salamandroidea</taxon>
        <taxon>Salamandridae</taxon>
        <taxon>Pleurodelinae</taxon>
        <taxon>Pleurodeles</taxon>
    </lineage>
</organism>
<keyword evidence="3" id="KW-1185">Reference proteome</keyword>
<evidence type="ECO:0000313" key="2">
    <source>
        <dbReference type="EMBL" id="KAJ1189203.1"/>
    </source>
</evidence>